<dbReference type="GO" id="GO:0043190">
    <property type="term" value="C:ATP-binding cassette (ABC) transporter complex"/>
    <property type="evidence" value="ECO:0007669"/>
    <property type="project" value="TreeGrafter"/>
</dbReference>
<evidence type="ECO:0000313" key="10">
    <source>
        <dbReference type="EMBL" id="SHF10462.1"/>
    </source>
</evidence>
<keyword evidence="11" id="KW-1185">Reference proteome</keyword>
<dbReference type="GO" id="GO:0016887">
    <property type="term" value="F:ATP hydrolysis activity"/>
    <property type="evidence" value="ECO:0007669"/>
    <property type="project" value="InterPro"/>
</dbReference>
<keyword evidence="7" id="KW-1278">Translocase</keyword>
<dbReference type="InterPro" id="IPR003593">
    <property type="entry name" value="AAA+_ATPase"/>
</dbReference>
<dbReference type="RefSeq" id="WP_073155209.1">
    <property type="nucleotide sequence ID" value="NZ_FQVL01000007.1"/>
</dbReference>
<evidence type="ECO:0000259" key="9">
    <source>
        <dbReference type="PROSITE" id="PS50893"/>
    </source>
</evidence>
<dbReference type="Proteomes" id="UP000184476">
    <property type="component" value="Unassembled WGS sequence"/>
</dbReference>
<keyword evidence="3" id="KW-0813">Transport</keyword>
<evidence type="ECO:0000256" key="1">
    <source>
        <dbReference type="ARBA" id="ARBA00004202"/>
    </source>
</evidence>
<dbReference type="FunFam" id="3.40.50.300:FF:000224">
    <property type="entry name" value="Energy-coupling factor transporter ATP-binding protein EcfA"/>
    <property type="match status" value="1"/>
</dbReference>
<accession>A0A1M4YY81</accession>
<dbReference type="PANTHER" id="PTHR43553">
    <property type="entry name" value="HEAVY METAL TRANSPORTER"/>
    <property type="match status" value="1"/>
</dbReference>
<dbReference type="GO" id="GO:0015087">
    <property type="term" value="F:cobalt ion transmembrane transporter activity"/>
    <property type="evidence" value="ECO:0007669"/>
    <property type="project" value="UniProtKB-ARBA"/>
</dbReference>
<dbReference type="PROSITE" id="PS50893">
    <property type="entry name" value="ABC_TRANSPORTER_2"/>
    <property type="match status" value="1"/>
</dbReference>
<dbReference type="OrthoDB" id="9784332at2"/>
<protein>
    <submittedName>
        <fullName evidence="10">Energy-coupling factor transport system ATP-binding protein</fullName>
    </submittedName>
</protein>
<comment type="similarity">
    <text evidence="2">Belongs to the ABC transporter superfamily.</text>
</comment>
<evidence type="ECO:0000256" key="5">
    <source>
        <dbReference type="ARBA" id="ARBA00022741"/>
    </source>
</evidence>
<evidence type="ECO:0000256" key="8">
    <source>
        <dbReference type="ARBA" id="ARBA00023136"/>
    </source>
</evidence>
<dbReference type="InterPro" id="IPR017871">
    <property type="entry name" value="ABC_transporter-like_CS"/>
</dbReference>
<sequence>MEITFKEVDFAYPAYALPVQPILHQISFQLPTASWNVLVGSIGSGKSTLLQLAAGLLTPTKGSILWDQQVFLAGEKKLPKRPPVGLVTQSPDTQLFELTVRREIAFGPMNQGCSPTEVDEHVQTAMSWVGLSKKLADRSPFHLSGGEKRKVALASLLAMKPRVLLLDEPTAGLDAKGKQQLIKQLRWLQREQGITLLIVTHHLEEMLPYIDQLFVLSEGKMAMQGAPDQLFRHPNRWKELGLPLPEITEFIATLNNRFQLSISLQEGSIESVLKELEATLMSRGDL</sequence>
<evidence type="ECO:0000256" key="4">
    <source>
        <dbReference type="ARBA" id="ARBA00022475"/>
    </source>
</evidence>
<dbReference type="Pfam" id="PF00005">
    <property type="entry name" value="ABC_tran"/>
    <property type="match status" value="1"/>
</dbReference>
<dbReference type="AlphaFoldDB" id="A0A1M4YY81"/>
<dbReference type="SUPFAM" id="SSF52540">
    <property type="entry name" value="P-loop containing nucleoside triphosphate hydrolases"/>
    <property type="match status" value="1"/>
</dbReference>
<dbReference type="InterPro" id="IPR015856">
    <property type="entry name" value="ABC_transpr_CbiO/EcfA_su"/>
</dbReference>
<dbReference type="InterPro" id="IPR027417">
    <property type="entry name" value="P-loop_NTPase"/>
</dbReference>
<dbReference type="Gene3D" id="3.40.50.300">
    <property type="entry name" value="P-loop containing nucleotide triphosphate hydrolases"/>
    <property type="match status" value="1"/>
</dbReference>
<evidence type="ECO:0000313" key="11">
    <source>
        <dbReference type="Proteomes" id="UP000184476"/>
    </source>
</evidence>
<keyword evidence="4" id="KW-1003">Cell membrane</keyword>
<dbReference type="InterPro" id="IPR003439">
    <property type="entry name" value="ABC_transporter-like_ATP-bd"/>
</dbReference>
<name>A0A1M4YY81_9BACL</name>
<reference evidence="10 11" key="1">
    <citation type="submission" date="2016-11" db="EMBL/GenBank/DDBJ databases">
        <authorList>
            <person name="Jaros S."/>
            <person name="Januszkiewicz K."/>
            <person name="Wedrychowicz H."/>
        </authorList>
    </citation>
    <scope>NUCLEOTIDE SEQUENCE [LARGE SCALE GENOMIC DNA]</scope>
    <source>
        <strain evidence="10 11">DSM 44666</strain>
    </source>
</reference>
<dbReference type="STRING" id="112248.SAMN05444392_107208"/>
<evidence type="ECO:0000256" key="2">
    <source>
        <dbReference type="ARBA" id="ARBA00005417"/>
    </source>
</evidence>
<organism evidence="10 11">
    <name type="scientific">Seinonella peptonophila</name>
    <dbReference type="NCBI Taxonomy" id="112248"/>
    <lineage>
        <taxon>Bacteria</taxon>
        <taxon>Bacillati</taxon>
        <taxon>Bacillota</taxon>
        <taxon>Bacilli</taxon>
        <taxon>Bacillales</taxon>
        <taxon>Thermoactinomycetaceae</taxon>
        <taxon>Seinonella</taxon>
    </lineage>
</organism>
<evidence type="ECO:0000256" key="3">
    <source>
        <dbReference type="ARBA" id="ARBA00022448"/>
    </source>
</evidence>
<dbReference type="InterPro" id="IPR050095">
    <property type="entry name" value="ECF_ABC_transporter_ATP-bd"/>
</dbReference>
<dbReference type="GO" id="GO:0042626">
    <property type="term" value="F:ATPase-coupled transmembrane transporter activity"/>
    <property type="evidence" value="ECO:0007669"/>
    <property type="project" value="TreeGrafter"/>
</dbReference>
<dbReference type="CDD" id="cd03225">
    <property type="entry name" value="ABC_cobalt_CbiO_domain1"/>
    <property type="match status" value="1"/>
</dbReference>
<dbReference type="PROSITE" id="PS00211">
    <property type="entry name" value="ABC_TRANSPORTER_1"/>
    <property type="match status" value="1"/>
</dbReference>
<dbReference type="SMART" id="SM00382">
    <property type="entry name" value="AAA"/>
    <property type="match status" value="1"/>
</dbReference>
<keyword evidence="5" id="KW-0547">Nucleotide-binding</keyword>
<dbReference type="GO" id="GO:0005524">
    <property type="term" value="F:ATP binding"/>
    <property type="evidence" value="ECO:0007669"/>
    <property type="project" value="UniProtKB-KW"/>
</dbReference>
<comment type="subcellular location">
    <subcellularLocation>
        <location evidence="1">Cell membrane</location>
        <topology evidence="1">Peripheral membrane protein</topology>
    </subcellularLocation>
</comment>
<feature type="domain" description="ABC transporter" evidence="9">
    <location>
        <begin position="3"/>
        <end position="243"/>
    </location>
</feature>
<evidence type="ECO:0000256" key="7">
    <source>
        <dbReference type="ARBA" id="ARBA00022967"/>
    </source>
</evidence>
<keyword evidence="8" id="KW-0472">Membrane</keyword>
<dbReference type="PANTHER" id="PTHR43553:SF27">
    <property type="entry name" value="ENERGY-COUPLING FACTOR TRANSPORTER ATP-BINDING PROTEIN ECFA2"/>
    <property type="match status" value="1"/>
</dbReference>
<dbReference type="EMBL" id="FQVL01000007">
    <property type="protein sequence ID" value="SHF10462.1"/>
    <property type="molecule type" value="Genomic_DNA"/>
</dbReference>
<proteinExistence type="inferred from homology"/>
<evidence type="ECO:0000256" key="6">
    <source>
        <dbReference type="ARBA" id="ARBA00022840"/>
    </source>
</evidence>
<gene>
    <name evidence="10" type="ORF">SAMN05444392_107208</name>
</gene>
<keyword evidence="6 10" id="KW-0067">ATP-binding</keyword>